<dbReference type="PANTHER" id="PTHR37461">
    <property type="entry name" value="ANTI-SIGMA-K FACTOR RSKA"/>
    <property type="match status" value="1"/>
</dbReference>
<dbReference type="RefSeq" id="WP_263722914.1">
    <property type="nucleotide sequence ID" value="NZ_JAOWLA010000018.1"/>
</dbReference>
<proteinExistence type="predicted"/>
<keyword evidence="3" id="KW-1003">Cell membrane</keyword>
<evidence type="ECO:0000256" key="7">
    <source>
        <dbReference type="ARBA" id="ARBA00029829"/>
    </source>
</evidence>
<evidence type="ECO:0000313" key="11">
    <source>
        <dbReference type="EMBL" id="MCV2866379.1"/>
    </source>
</evidence>
<dbReference type="InterPro" id="IPR041916">
    <property type="entry name" value="Anti_sigma_zinc_sf"/>
</dbReference>
<organism evidence="11 12">
    <name type="scientific">Albidovulum sediminicola</name>
    <dbReference type="NCBI Taxonomy" id="2984331"/>
    <lineage>
        <taxon>Bacteria</taxon>
        <taxon>Pseudomonadati</taxon>
        <taxon>Pseudomonadota</taxon>
        <taxon>Alphaproteobacteria</taxon>
        <taxon>Rhodobacterales</taxon>
        <taxon>Paracoccaceae</taxon>
        <taxon>Albidovulum</taxon>
    </lineage>
</organism>
<evidence type="ECO:0000256" key="1">
    <source>
        <dbReference type="ARBA" id="ARBA00004167"/>
    </source>
</evidence>
<reference evidence="11 12" key="1">
    <citation type="submission" date="2022-10" db="EMBL/GenBank/DDBJ databases">
        <title>Defluviimonas sp. nov., isolated from ocean surface water.</title>
        <authorList>
            <person name="He W."/>
            <person name="Wang L."/>
            <person name="Zhang D.-F."/>
        </authorList>
    </citation>
    <scope>NUCLEOTIDE SEQUENCE [LARGE SCALE GENOMIC DNA]</scope>
    <source>
        <strain evidence="11 12">WL0075</strain>
    </source>
</reference>
<dbReference type="Proteomes" id="UP001652503">
    <property type="component" value="Unassembled WGS sequence"/>
</dbReference>
<dbReference type="Pfam" id="PF10099">
    <property type="entry name" value="RskA_C"/>
    <property type="match status" value="1"/>
</dbReference>
<dbReference type="EMBL" id="JAOWLA010000018">
    <property type="protein sequence ID" value="MCV2866379.1"/>
    <property type="molecule type" value="Genomic_DNA"/>
</dbReference>
<keyword evidence="6 9" id="KW-0472">Membrane</keyword>
<protein>
    <recommendedName>
        <fullName evidence="8">Regulator of SigK</fullName>
    </recommendedName>
    <alternativeName>
        <fullName evidence="7">Sigma-K anti-sigma factor RskA</fullName>
    </alternativeName>
</protein>
<evidence type="ECO:0000256" key="2">
    <source>
        <dbReference type="ARBA" id="ARBA00004236"/>
    </source>
</evidence>
<evidence type="ECO:0000259" key="10">
    <source>
        <dbReference type="Pfam" id="PF10099"/>
    </source>
</evidence>
<keyword evidence="4 9" id="KW-0812">Transmembrane</keyword>
<evidence type="ECO:0000256" key="5">
    <source>
        <dbReference type="ARBA" id="ARBA00022989"/>
    </source>
</evidence>
<name>A0ABT2Z5H0_9RHOB</name>
<dbReference type="InterPro" id="IPR018764">
    <property type="entry name" value="RskA_C"/>
</dbReference>
<comment type="caution">
    <text evidence="11">The sequence shown here is derived from an EMBL/GenBank/DDBJ whole genome shotgun (WGS) entry which is preliminary data.</text>
</comment>
<evidence type="ECO:0000256" key="6">
    <source>
        <dbReference type="ARBA" id="ARBA00023136"/>
    </source>
</evidence>
<accession>A0ABT2Z5H0</accession>
<dbReference type="Gene3D" id="1.10.10.1320">
    <property type="entry name" value="Anti-sigma factor, zinc-finger domain"/>
    <property type="match status" value="1"/>
</dbReference>
<keyword evidence="5 9" id="KW-1133">Transmembrane helix</keyword>
<keyword evidence="12" id="KW-1185">Reference proteome</keyword>
<evidence type="ECO:0000313" key="12">
    <source>
        <dbReference type="Proteomes" id="UP001652503"/>
    </source>
</evidence>
<evidence type="ECO:0000256" key="8">
    <source>
        <dbReference type="ARBA" id="ARBA00030803"/>
    </source>
</evidence>
<feature type="transmembrane region" description="Helical" evidence="9">
    <location>
        <begin position="90"/>
        <end position="110"/>
    </location>
</feature>
<evidence type="ECO:0000256" key="9">
    <source>
        <dbReference type="SAM" id="Phobius"/>
    </source>
</evidence>
<gene>
    <name evidence="11" type="ORF">OE647_16805</name>
</gene>
<evidence type="ECO:0000256" key="3">
    <source>
        <dbReference type="ARBA" id="ARBA00022475"/>
    </source>
</evidence>
<feature type="domain" description="Anti-sigma K factor RskA C-terminal" evidence="10">
    <location>
        <begin position="97"/>
        <end position="219"/>
    </location>
</feature>
<evidence type="ECO:0000256" key="4">
    <source>
        <dbReference type="ARBA" id="ARBA00022692"/>
    </source>
</evidence>
<comment type="subcellular location">
    <subcellularLocation>
        <location evidence="2">Cell membrane</location>
    </subcellularLocation>
    <subcellularLocation>
        <location evidence="1">Membrane</location>
        <topology evidence="1">Single-pass membrane protein</topology>
    </subcellularLocation>
</comment>
<dbReference type="InterPro" id="IPR051474">
    <property type="entry name" value="Anti-sigma-K/W_factor"/>
</dbReference>
<sequence>MTATDERRDDDIALAGEYALHLLDADERRAFEERLAREPDLRALLGEWEEHFAGLSAEIASVAPPRHLKPAIEQRLFAAAKPARPRRSRIWLLGGLLTAAVLVLAFVALLPPSRPAGPAYVAEVAAEDRSLVVAARFDPVRGTLAVDRLAGGAAENRVLELWLIAEGAAAPVSLGVLPADPQAEIALAGEIIGLMAGGTLAISDEPPGGSPTGQPTGAVLAVGALSTL</sequence>
<dbReference type="PANTHER" id="PTHR37461:SF1">
    <property type="entry name" value="ANTI-SIGMA-K FACTOR RSKA"/>
    <property type="match status" value="1"/>
</dbReference>